<dbReference type="PANTHER" id="PTHR43609:SF1">
    <property type="entry name" value="ACETYL-COA HYDROLASE"/>
    <property type="match status" value="1"/>
</dbReference>
<gene>
    <name evidence="4" type="primary">ato-2</name>
    <name evidence="4" type="ORF">GHYDROH2_28610</name>
</gene>
<dbReference type="PANTHER" id="PTHR43609">
    <property type="entry name" value="ACETYL-COA HYDROLASE"/>
    <property type="match status" value="1"/>
</dbReference>
<dbReference type="GO" id="GO:0003986">
    <property type="term" value="F:acetyl-CoA hydrolase activity"/>
    <property type="evidence" value="ECO:0007669"/>
    <property type="project" value="TreeGrafter"/>
</dbReference>
<protein>
    <submittedName>
        <fullName evidence="4">Acetyl-CoA hydrolase</fullName>
    </submittedName>
</protein>
<name>A0A9W6LDV7_9BACT</name>
<dbReference type="InterPro" id="IPR003702">
    <property type="entry name" value="ActCoA_hydro_N"/>
</dbReference>
<dbReference type="FunFam" id="3.30.750.70:FF:000002">
    <property type="entry name" value="Acetyl-CoA hydrolase Ach1"/>
    <property type="match status" value="1"/>
</dbReference>
<dbReference type="RefSeq" id="WP_214186663.1">
    <property type="nucleotide sequence ID" value="NZ_BSDS01000002.1"/>
</dbReference>
<evidence type="ECO:0000259" key="3">
    <source>
        <dbReference type="Pfam" id="PF13336"/>
    </source>
</evidence>
<dbReference type="InterPro" id="IPR038460">
    <property type="entry name" value="AcetylCoA_hyd_C_sf"/>
</dbReference>
<dbReference type="Proteomes" id="UP001144352">
    <property type="component" value="Unassembled WGS sequence"/>
</dbReference>
<dbReference type="AlphaFoldDB" id="A0A9W6LDV7"/>
<accession>A0A9W6LDV7</accession>
<evidence type="ECO:0000259" key="2">
    <source>
        <dbReference type="Pfam" id="PF02550"/>
    </source>
</evidence>
<feature type="domain" description="Acetyl-CoA hydrolase/transferase C-terminal" evidence="3">
    <location>
        <begin position="334"/>
        <end position="484"/>
    </location>
</feature>
<dbReference type="Pfam" id="PF13336">
    <property type="entry name" value="AcetylCoA_hyd_C"/>
    <property type="match status" value="1"/>
</dbReference>
<organism evidence="4 5">
    <name type="scientific">Geobacter hydrogenophilus</name>
    <dbReference type="NCBI Taxonomy" id="40983"/>
    <lineage>
        <taxon>Bacteria</taxon>
        <taxon>Pseudomonadati</taxon>
        <taxon>Thermodesulfobacteriota</taxon>
        <taxon>Desulfuromonadia</taxon>
        <taxon>Geobacterales</taxon>
        <taxon>Geobacteraceae</taxon>
        <taxon>Geobacter</taxon>
    </lineage>
</organism>
<reference evidence="4" key="1">
    <citation type="submission" date="2022-12" db="EMBL/GenBank/DDBJ databases">
        <title>Reference genome sequencing for broad-spectrum identification of bacterial and archaeal isolates by mass spectrometry.</title>
        <authorList>
            <person name="Sekiguchi Y."/>
            <person name="Tourlousse D.M."/>
        </authorList>
    </citation>
    <scope>NUCLEOTIDE SEQUENCE</scope>
    <source>
        <strain evidence="4">H2</strain>
    </source>
</reference>
<evidence type="ECO:0000256" key="1">
    <source>
        <dbReference type="ARBA" id="ARBA00009632"/>
    </source>
</evidence>
<dbReference type="InterPro" id="IPR046433">
    <property type="entry name" value="ActCoA_hydro"/>
</dbReference>
<keyword evidence="5" id="KW-1185">Reference proteome</keyword>
<evidence type="ECO:0000313" key="4">
    <source>
        <dbReference type="EMBL" id="GLI39360.1"/>
    </source>
</evidence>
<keyword evidence="4" id="KW-0378">Hydrolase</keyword>
<dbReference type="InterPro" id="IPR026888">
    <property type="entry name" value="AcetylCoA_hyd_C"/>
</dbReference>
<dbReference type="SUPFAM" id="SSF100950">
    <property type="entry name" value="NagB/RpiA/CoA transferase-like"/>
    <property type="match status" value="2"/>
</dbReference>
<comment type="similarity">
    <text evidence="1">Belongs to the acetyl-CoA hydrolase/transferase family.</text>
</comment>
<dbReference type="FunFam" id="3.40.1080.20:FF:000001">
    <property type="entry name" value="Acetyl-CoA hydrolase Ach1"/>
    <property type="match status" value="1"/>
</dbReference>
<dbReference type="Gene3D" id="3.40.1080.20">
    <property type="entry name" value="Acetyl-CoA hydrolase/transferase C-terminal domain"/>
    <property type="match status" value="1"/>
</dbReference>
<dbReference type="GO" id="GO:0008775">
    <property type="term" value="F:acetate CoA-transferase activity"/>
    <property type="evidence" value="ECO:0007669"/>
    <property type="project" value="InterPro"/>
</dbReference>
<dbReference type="EMBL" id="BSDS01000002">
    <property type="protein sequence ID" value="GLI39360.1"/>
    <property type="molecule type" value="Genomic_DNA"/>
</dbReference>
<feature type="domain" description="Acetyl-CoA hydrolase/transferase N-terminal" evidence="2">
    <location>
        <begin position="24"/>
        <end position="232"/>
    </location>
</feature>
<dbReference type="InterPro" id="IPR037171">
    <property type="entry name" value="NagB/RpiA_transferase-like"/>
</dbReference>
<dbReference type="Pfam" id="PF02550">
    <property type="entry name" value="AcetylCoA_hydro"/>
    <property type="match status" value="1"/>
</dbReference>
<evidence type="ECO:0000313" key="5">
    <source>
        <dbReference type="Proteomes" id="UP001144352"/>
    </source>
</evidence>
<comment type="caution">
    <text evidence="4">The sequence shown here is derived from an EMBL/GenBank/DDBJ whole genome shotgun (WGS) entry which is preliminary data.</text>
</comment>
<sequence length="526" mass="58532">MNQLAVKQENEFLKRIRHPGLFSKIMDAEDTVQFFKDGMYLGFSGFAEGHPKTVPGLLADHVEKHGLAGKMKFNVYTGASIGTDVDDRWAKLGMLGRRWPHQQGNAIRKAINAGEIDYGDRYLSMYAQDFGYGYYTLDNGGRLDVGIIEASCITEEGGIVPTLAVGIIAEIVERADKIIIEINSKIPSLEGLHDCVGVALPPDKKVYNILSVKDRIGTTSIPCDPDKIVAIVDSYKDPVGRPLGAPDRNSVLIADHIIDFLQFEVKNGRLPKNLLPLQSGVGSIANAVIGGLLTSPFENLNVWTEVFQDNLLDMFDSGKLDYVTTASFSLSDNGIKRLLANWEKYTSRTLLRPIQITNHAEPVRRLGLISMNTPVEFDIYAHVNSSIVNGSRLLNGVGGSGDFMRNAYLSIMHTPSTRPSQTDLHGISCVVPMVTHVDHTEHDMDVLVTEQGLADLRGLSPRQRAQRIIDRCAHPQYKPLLQEYFDRSLKECLASNSAHEPHMLHKVFKMYRNLEEMGTMRLESWD</sequence>
<proteinExistence type="inferred from homology"/>
<dbReference type="GO" id="GO:0006083">
    <property type="term" value="P:acetate metabolic process"/>
    <property type="evidence" value="ECO:0007669"/>
    <property type="project" value="InterPro"/>
</dbReference>
<dbReference type="Gene3D" id="3.40.1080.10">
    <property type="entry name" value="Glutaconate Coenzyme A-transferase"/>
    <property type="match status" value="1"/>
</dbReference>
<dbReference type="Gene3D" id="3.30.750.70">
    <property type="entry name" value="4-hydroxybutyrate coenzyme like domains"/>
    <property type="match status" value="1"/>
</dbReference>